<proteinExistence type="inferred from homology"/>
<dbReference type="AlphaFoldDB" id="A0A7S4JG74"/>
<organism evidence="2">
    <name type="scientific">Odontella aurita</name>
    <dbReference type="NCBI Taxonomy" id="265563"/>
    <lineage>
        <taxon>Eukaryota</taxon>
        <taxon>Sar</taxon>
        <taxon>Stramenopiles</taxon>
        <taxon>Ochrophyta</taxon>
        <taxon>Bacillariophyta</taxon>
        <taxon>Mediophyceae</taxon>
        <taxon>Biddulphiophycidae</taxon>
        <taxon>Eupodiscales</taxon>
        <taxon>Odontellaceae</taxon>
        <taxon>Odontella</taxon>
    </lineage>
</organism>
<dbReference type="GO" id="GO:0005759">
    <property type="term" value="C:mitochondrial matrix"/>
    <property type="evidence" value="ECO:0007669"/>
    <property type="project" value="UniProtKB-SubCell"/>
</dbReference>
<dbReference type="PANTHER" id="PTHR11947:SF3">
    <property type="entry name" value="[PYRUVATE DEHYDROGENASE (ACETYL-TRANSFERRING)] KINASE, MITOCHONDRIAL"/>
    <property type="match status" value="1"/>
</dbReference>
<keyword evidence="1" id="KW-0067">ATP-binding</keyword>
<gene>
    <name evidence="2" type="ORF">OAUR00152_LOCUS27280</name>
</gene>
<keyword evidence="1" id="KW-0547">Nucleotide-binding</keyword>
<dbReference type="GO" id="GO:0010906">
    <property type="term" value="P:regulation of glucose metabolic process"/>
    <property type="evidence" value="ECO:0007669"/>
    <property type="project" value="TreeGrafter"/>
</dbReference>
<comment type="similarity">
    <text evidence="1">Belongs to the PDK/BCKDK protein kinase family.</text>
</comment>
<dbReference type="EMBL" id="HBKQ01039562">
    <property type="protein sequence ID" value="CAE2261957.1"/>
    <property type="molecule type" value="Transcribed_RNA"/>
</dbReference>
<dbReference type="PANTHER" id="PTHR11947">
    <property type="entry name" value="PYRUVATE DEHYDROGENASE KINASE"/>
    <property type="match status" value="1"/>
</dbReference>
<keyword evidence="1" id="KW-0808">Transferase</keyword>
<name>A0A7S4JG74_9STRA</name>
<accession>A0A7S4JG74</accession>
<keyword evidence="1" id="KW-0496">Mitochondrion</keyword>
<evidence type="ECO:0000256" key="1">
    <source>
        <dbReference type="RuleBase" id="RU366032"/>
    </source>
</evidence>
<dbReference type="InterPro" id="IPR036890">
    <property type="entry name" value="HATPase_C_sf"/>
</dbReference>
<dbReference type="InterPro" id="IPR039028">
    <property type="entry name" value="BCKD/PDK"/>
</dbReference>
<protein>
    <recommendedName>
        <fullName evidence="1">Protein-serine/threonine kinase</fullName>
        <ecNumber evidence="1">2.7.11.-</ecNumber>
    </recommendedName>
</protein>
<dbReference type="EC" id="2.7.11.-" evidence="1"/>
<keyword evidence="1" id="KW-0418">Kinase</keyword>
<dbReference type="SUPFAM" id="SSF55874">
    <property type="entry name" value="ATPase domain of HSP90 chaperone/DNA topoisomerase II/histidine kinase"/>
    <property type="match status" value="1"/>
</dbReference>
<dbReference type="GO" id="GO:0004740">
    <property type="term" value="F:pyruvate dehydrogenase (acetyl-transferring) kinase activity"/>
    <property type="evidence" value="ECO:0007669"/>
    <property type="project" value="TreeGrafter"/>
</dbReference>
<dbReference type="GO" id="GO:0005524">
    <property type="term" value="F:ATP binding"/>
    <property type="evidence" value="ECO:0007669"/>
    <property type="project" value="UniProtKB-UniRule"/>
</dbReference>
<dbReference type="Gene3D" id="3.30.565.10">
    <property type="entry name" value="Histidine kinase-like ATPase, C-terminal domain"/>
    <property type="match status" value="1"/>
</dbReference>
<comment type="subcellular location">
    <subcellularLocation>
        <location evidence="1">Mitochondrion matrix</location>
    </subcellularLocation>
</comment>
<evidence type="ECO:0000313" key="2">
    <source>
        <dbReference type="EMBL" id="CAE2261957.1"/>
    </source>
</evidence>
<sequence length="514" mass="56052">MQRLTPSVRSSLVAEAAEATQSAIHRWSLQSLAAVNGGEIPDTLTPKQFVGKPKGYVRNHAAEVLLNDIRLRLAGQHDKVAKLLAQARDLLDDPLPVGASDSVVAGVSRRGVVKAINNPVGMNMKQWTKDLEEADLIQGESIRLLENLEVCHVDTYHLAHQLLPPGDGKNLKSRPDYLSRWSGADRAMVEAVFEQIRSRHASSVETLAEVAIGLRRCRSLRNGDGHVLQPGYFCGIDLALIDAFLKERLGVQLLCDHYVSLDKGKASGGISVDCDLWDVLDDAVTEARHLCDANLGIAPEVNVDMGLMKCFPFDEQDGILGEPVDESIDKSKVNLTLIRPWVHHALVEVLKNAMGSSVKRALRDNPGEAVHPPDVHVRIVNTEHYFSIIIIDNGAGLDKDSAVRAFRFGDSSSPRRWDRLDEQQTYAMVRAPLGSLGVGLPLSRMMLRMFGGNLILSNRFSPCSIAEEEAGNSGDLSGCVAALKVLKDDGFIEGNSPPLFSAGDSDHTLRQAHS</sequence>
<reference evidence="2" key="1">
    <citation type="submission" date="2021-01" db="EMBL/GenBank/DDBJ databases">
        <authorList>
            <person name="Corre E."/>
            <person name="Pelletier E."/>
            <person name="Niang G."/>
            <person name="Scheremetjew M."/>
            <person name="Finn R."/>
            <person name="Kale V."/>
            <person name="Holt S."/>
            <person name="Cochrane G."/>
            <person name="Meng A."/>
            <person name="Brown T."/>
            <person name="Cohen L."/>
        </authorList>
    </citation>
    <scope>NUCLEOTIDE SEQUENCE</scope>
    <source>
        <strain evidence="2">Isolate 1302-5</strain>
    </source>
</reference>